<dbReference type="AlphaFoldDB" id="A0A452DYA1"/>
<feature type="compositionally biased region" description="Polar residues" evidence="1">
    <location>
        <begin position="12"/>
        <end position="21"/>
    </location>
</feature>
<evidence type="ECO:0000256" key="1">
    <source>
        <dbReference type="SAM" id="MobiDB-lite"/>
    </source>
</evidence>
<proteinExistence type="predicted"/>
<feature type="compositionally biased region" description="Polar residues" evidence="1">
    <location>
        <begin position="104"/>
        <end position="118"/>
    </location>
</feature>
<keyword evidence="3" id="KW-1185">Reference proteome</keyword>
<dbReference type="Bgee" id="ENSCHIG00000008891">
    <property type="expression patterns" value="Expressed in longissimus thoracis muscle and 16 other cell types or tissues"/>
</dbReference>
<protein>
    <submittedName>
        <fullName evidence="2">PDZ and LIM domain 5</fullName>
    </submittedName>
</protein>
<dbReference type="EMBL" id="LWLT01000006">
    <property type="status" value="NOT_ANNOTATED_CDS"/>
    <property type="molecule type" value="Genomic_DNA"/>
</dbReference>
<reference evidence="2" key="2">
    <citation type="submission" date="2025-08" db="UniProtKB">
        <authorList>
            <consortium name="Ensembl"/>
        </authorList>
    </citation>
    <scope>IDENTIFICATION</scope>
</reference>
<accession>A0A452DYA1</accession>
<evidence type="ECO:0000313" key="3">
    <source>
        <dbReference type="Proteomes" id="UP000291000"/>
    </source>
</evidence>
<dbReference type="Ensembl" id="ENSCHIT00000012278.1">
    <property type="protein sequence ID" value="ENSCHIP00000004769.1"/>
    <property type="gene ID" value="ENSCHIG00000008891.1"/>
</dbReference>
<dbReference type="Proteomes" id="UP000291000">
    <property type="component" value="Chromosome 6"/>
</dbReference>
<reference evidence="2 3" key="1">
    <citation type="submission" date="2016-04" db="EMBL/GenBank/DDBJ databases">
        <title>Polished mammalian reference genomes with single-molecule sequencing and chromosome conformation capture applied to the Capra hircus genome.</title>
        <authorList>
            <person name="Bickhart D.M."/>
            <person name="Koren S."/>
            <person name="Rosen B."/>
            <person name="Hastie A."/>
            <person name="Liachko I."/>
            <person name="Sullivan S.T."/>
            <person name="Burton J."/>
            <person name="Sayre B.L."/>
            <person name="Huson H.J."/>
            <person name="Lee J."/>
            <person name="Lam E."/>
            <person name="Kelley C.M."/>
            <person name="Hutchison J.L."/>
            <person name="Zhou Y."/>
            <person name="Sun J."/>
            <person name="Crisa A."/>
            <person name="Schwartz J.C."/>
            <person name="Hammond J.A."/>
            <person name="Schroeder S.G."/>
            <person name="Liu G.E."/>
            <person name="Dunham M."/>
            <person name="Shendure J."/>
            <person name="Sonstegard T.S."/>
            <person name="Phillippy A.M."/>
            <person name="Van Tassell C.P."/>
            <person name="Smith T.P."/>
        </authorList>
    </citation>
    <scope>NUCLEOTIDE SEQUENCE [LARGE SCALE GENOMIC DNA]</scope>
</reference>
<sequence length="118" mass="12004">MAYNKAPRPFGSVSSPKVTSIPSPSSAFTPAHATTSSHASPPPVAAVTSPPFAASGPHANTNLSADQRSSALNAGKPAVNVPRQPTVTSVCAETAQELAEGQRRGSQGDSKQQNGKQK</sequence>
<dbReference type="GeneTree" id="ENSGT00940000155292"/>
<feature type="compositionally biased region" description="Polar residues" evidence="1">
    <location>
        <begin position="58"/>
        <end position="72"/>
    </location>
</feature>
<feature type="compositionally biased region" description="Low complexity" evidence="1">
    <location>
        <begin position="22"/>
        <end position="55"/>
    </location>
</feature>
<reference evidence="2" key="3">
    <citation type="submission" date="2025-09" db="UniProtKB">
        <authorList>
            <consortium name="Ensembl"/>
        </authorList>
    </citation>
    <scope>IDENTIFICATION</scope>
</reference>
<gene>
    <name evidence="2" type="primary">PDLIM5</name>
</gene>
<name>A0A452DYA1_CAPHI</name>
<evidence type="ECO:0000313" key="2">
    <source>
        <dbReference type="Ensembl" id="ENSCHIP00000004769.1"/>
    </source>
</evidence>
<organism evidence="2 3">
    <name type="scientific">Capra hircus</name>
    <name type="common">Goat</name>
    <dbReference type="NCBI Taxonomy" id="9925"/>
    <lineage>
        <taxon>Eukaryota</taxon>
        <taxon>Metazoa</taxon>
        <taxon>Chordata</taxon>
        <taxon>Craniata</taxon>
        <taxon>Vertebrata</taxon>
        <taxon>Euteleostomi</taxon>
        <taxon>Mammalia</taxon>
        <taxon>Eutheria</taxon>
        <taxon>Laurasiatheria</taxon>
        <taxon>Artiodactyla</taxon>
        <taxon>Ruminantia</taxon>
        <taxon>Pecora</taxon>
        <taxon>Bovidae</taxon>
        <taxon>Caprinae</taxon>
        <taxon>Capra</taxon>
    </lineage>
</organism>
<feature type="region of interest" description="Disordered" evidence="1">
    <location>
        <begin position="1"/>
        <end position="118"/>
    </location>
</feature>